<gene>
    <name evidence="4" type="ORF">TH63_14275</name>
</gene>
<dbReference type="InterPro" id="IPR011041">
    <property type="entry name" value="Quinoprot_gluc/sorb_DH_b-prop"/>
</dbReference>
<dbReference type="Pfam" id="PF23500">
    <property type="entry name" value="DUF7133"/>
    <property type="match status" value="1"/>
</dbReference>
<dbReference type="PATRIC" id="fig|1379910.4.peg.3107"/>
<dbReference type="PANTHER" id="PTHR33546:SF1">
    <property type="entry name" value="LARGE, MULTIFUNCTIONAL SECRETED PROTEIN"/>
    <property type="match status" value="1"/>
</dbReference>
<name>A0A0H4W7W6_9BACT</name>
<dbReference type="OrthoDB" id="9811395at2"/>
<dbReference type="AlphaFoldDB" id="A0A0H4W7W6"/>
<evidence type="ECO:0000313" key="4">
    <source>
        <dbReference type="EMBL" id="AKQ46531.1"/>
    </source>
</evidence>
<feature type="chain" id="PRO_5005212617" evidence="2">
    <location>
        <begin position="21"/>
        <end position="403"/>
    </location>
</feature>
<dbReference type="PANTHER" id="PTHR33546">
    <property type="entry name" value="LARGE, MULTIFUNCTIONAL SECRETED PROTEIN-RELATED"/>
    <property type="match status" value="1"/>
</dbReference>
<dbReference type="Gene3D" id="2.120.10.30">
    <property type="entry name" value="TolB, C-terminal domain"/>
    <property type="match status" value="1"/>
</dbReference>
<dbReference type="EMBL" id="CP010777">
    <property type="protein sequence ID" value="AKQ46531.1"/>
    <property type="molecule type" value="Genomic_DNA"/>
</dbReference>
<evidence type="ECO:0000256" key="2">
    <source>
        <dbReference type="SAM" id="SignalP"/>
    </source>
</evidence>
<reference evidence="4 5" key="1">
    <citation type="submission" date="2015-01" db="EMBL/GenBank/DDBJ databases">
        <title>Rufibacter sp./DG31D/ whole genome sequencing.</title>
        <authorList>
            <person name="Kim M.K."/>
            <person name="Srinivasan S."/>
            <person name="Lee J.-J."/>
        </authorList>
    </citation>
    <scope>NUCLEOTIDE SEQUENCE [LARGE SCALE GENOMIC DNA]</scope>
    <source>
        <strain evidence="4 5">DG31D</strain>
    </source>
</reference>
<organism evidence="4 5">
    <name type="scientific">Rufibacter radiotolerans</name>
    <dbReference type="NCBI Taxonomy" id="1379910"/>
    <lineage>
        <taxon>Bacteria</taxon>
        <taxon>Pseudomonadati</taxon>
        <taxon>Bacteroidota</taxon>
        <taxon>Cytophagia</taxon>
        <taxon>Cytophagales</taxon>
        <taxon>Hymenobacteraceae</taxon>
        <taxon>Rufibacter</taxon>
    </lineage>
</organism>
<dbReference type="STRING" id="1379910.TH63_14275"/>
<accession>A0A0H4W7W6</accession>
<dbReference type="RefSeq" id="WP_048921529.1">
    <property type="nucleotide sequence ID" value="NZ_CP010777.1"/>
</dbReference>
<dbReference type="InterPro" id="IPR011042">
    <property type="entry name" value="6-blade_b-propeller_TolB-like"/>
</dbReference>
<keyword evidence="2" id="KW-0732">Signal</keyword>
<evidence type="ECO:0000259" key="3">
    <source>
        <dbReference type="Pfam" id="PF23500"/>
    </source>
</evidence>
<keyword evidence="5" id="KW-1185">Reference proteome</keyword>
<feature type="signal peptide" evidence="2">
    <location>
        <begin position="1"/>
        <end position="20"/>
    </location>
</feature>
<dbReference type="InterPro" id="IPR055557">
    <property type="entry name" value="DUF7133"/>
</dbReference>
<dbReference type="Proteomes" id="UP000036458">
    <property type="component" value="Chromosome"/>
</dbReference>
<evidence type="ECO:0000256" key="1">
    <source>
        <dbReference type="SAM" id="MobiDB-lite"/>
    </source>
</evidence>
<proteinExistence type="predicted"/>
<dbReference type="SUPFAM" id="SSF50952">
    <property type="entry name" value="Soluble quinoprotein glucose dehydrogenase"/>
    <property type="match status" value="1"/>
</dbReference>
<feature type="region of interest" description="Disordered" evidence="1">
    <location>
        <begin position="27"/>
        <end position="50"/>
    </location>
</feature>
<protein>
    <submittedName>
        <fullName evidence="4">Sorbosone dehydrogenase</fullName>
    </submittedName>
</protein>
<sequence>MKKTLLTNLSASLLVLLCLAGCNSKTDTPATTDKGETPSAAAEDTLSENVTEKPATDANLAKITLPDGFQISYYAQKVENARSMVLGPDGTLYVGSRDKGNVYALPDKNKDGKVDEVIVLAKGLKMPNGVALRNGALYVAEISRITRYDNIAANLKNPPKPVVVYDKFPTEEHHGWKYIAFGPDDKLYVPVGAPCNICLSKDPVFASITRMNPDGSGLEVFAHGVRNTVGFDWHPTTKELWFTDNGRDLMGDNLPPDELNRAPKKGLHFGYPFCHAGEILDPEFGKGKKCADYVAPVQKLNPHGGTLGMEFYTGTMFPDTYKNQIFLAEHGSWNRTEKIGYRVSLVRTNAQGQSSFVPFASGWLQNGKEWGRPVDVELMPDGSMLISDDMNDAIYRIIYTGKK</sequence>
<feature type="domain" description="DUF7133" evidence="3">
    <location>
        <begin position="58"/>
        <end position="393"/>
    </location>
</feature>
<evidence type="ECO:0000313" key="5">
    <source>
        <dbReference type="Proteomes" id="UP000036458"/>
    </source>
</evidence>
<dbReference type="KEGG" id="ruf:TH63_14275"/>